<dbReference type="VEuPathDB" id="AmoebaDB:EIN_122890"/>
<proteinExistence type="predicted"/>
<evidence type="ECO:0008006" key="3">
    <source>
        <dbReference type="Google" id="ProtNLM"/>
    </source>
</evidence>
<dbReference type="Pfam" id="PF13306">
    <property type="entry name" value="LRR_5"/>
    <property type="match status" value="4"/>
</dbReference>
<dbReference type="AlphaFoldDB" id="A0A0A1UAY3"/>
<dbReference type="InterPro" id="IPR053139">
    <property type="entry name" value="Surface_bspA-like"/>
</dbReference>
<gene>
    <name evidence="1" type="ORF">EIN_122890</name>
</gene>
<evidence type="ECO:0000313" key="2">
    <source>
        <dbReference type="Proteomes" id="UP000014680"/>
    </source>
</evidence>
<dbReference type="Gene3D" id="3.80.10.10">
    <property type="entry name" value="Ribonuclease Inhibitor"/>
    <property type="match status" value="4"/>
</dbReference>
<dbReference type="InterPro" id="IPR026906">
    <property type="entry name" value="LRR_5"/>
</dbReference>
<dbReference type="PANTHER" id="PTHR45661">
    <property type="entry name" value="SURFACE ANTIGEN"/>
    <property type="match status" value="1"/>
</dbReference>
<accession>A0A0A1UAY3</accession>
<dbReference type="RefSeq" id="XP_004259109.1">
    <property type="nucleotide sequence ID" value="XM_004259061.1"/>
</dbReference>
<dbReference type="PANTHER" id="PTHR45661:SF3">
    <property type="entry name" value="IG-LIKE DOMAIN-CONTAINING PROTEIN"/>
    <property type="match status" value="1"/>
</dbReference>
<dbReference type="Proteomes" id="UP000014680">
    <property type="component" value="Unassembled WGS sequence"/>
</dbReference>
<dbReference type="OrthoDB" id="31390at2759"/>
<dbReference type="GeneID" id="14891328"/>
<sequence length="621" mass="71384">MTRRLDRYSMMIVSKYFNDIGDFVNLVMVNRKFTEIPEMFHYNPIPLTRKTAKHFPNVETLHIYKNSDLYMKDYYQYYVHIEMSVLQYMEMFKTRRMICPRVFFSYTNKHDILSFKHATVLKVVPNNVEIPASFDCSNIIKFDARCFYHNTQLSSITLSTNLVEIPDCCFMLCIRLKAIDLKNVCVLGQNCFADCDSLSAITFTTRLRKTAKSAFNLVTSIQNVTAPNVKCVDFIVTASSSKAFSGIQHKTVTTRKDVANGFGLDFISDEICSYAFNYKRGISGMNIASTVTSIETNAFENSDLTRLDLSFVQFFGEQQNMTRITAITTNDNIQINNLYDYKTLKNISCYKTNTIHGKAACWMKEMIDKAVLDVDEYYLSKEDFEMWKGVIPHNFNKLKAISPFVNFQKFNIEEIVIPEGITRIGVQTITSCTCLTKLVLPKGDAIKLSIFTHPHIREISLSPNAVHYFSKCHALRSVTFLDANIVNRKLFYHCDMLSNIVFTDPPTDSTFNGNIDYTVYNILNKSFKFEGDVTLYWHNSNFLDENRVFTVPEAVTILGDVLLVDSNVNVVVMGQNVKKIYNSAFVNCYNLKVIKNMKRSIEIQKGAFEKVAKNFHIEYID</sequence>
<dbReference type="EMBL" id="KB206380">
    <property type="protein sequence ID" value="ELP92338.1"/>
    <property type="molecule type" value="Genomic_DNA"/>
</dbReference>
<evidence type="ECO:0000313" key="1">
    <source>
        <dbReference type="EMBL" id="ELP92338.1"/>
    </source>
</evidence>
<keyword evidence="2" id="KW-1185">Reference proteome</keyword>
<dbReference type="InterPro" id="IPR032675">
    <property type="entry name" value="LRR_dom_sf"/>
</dbReference>
<reference evidence="1 2" key="1">
    <citation type="submission" date="2012-10" db="EMBL/GenBank/DDBJ databases">
        <authorList>
            <person name="Zafar N."/>
            <person name="Inman J."/>
            <person name="Hall N."/>
            <person name="Lorenzi H."/>
            <person name="Caler E."/>
        </authorList>
    </citation>
    <scope>NUCLEOTIDE SEQUENCE [LARGE SCALE GENOMIC DNA]</scope>
    <source>
        <strain evidence="1 2">IP1</strain>
    </source>
</reference>
<organism evidence="1 2">
    <name type="scientific">Entamoeba invadens IP1</name>
    <dbReference type="NCBI Taxonomy" id="370355"/>
    <lineage>
        <taxon>Eukaryota</taxon>
        <taxon>Amoebozoa</taxon>
        <taxon>Evosea</taxon>
        <taxon>Archamoebae</taxon>
        <taxon>Mastigamoebida</taxon>
        <taxon>Entamoebidae</taxon>
        <taxon>Entamoeba</taxon>
    </lineage>
</organism>
<name>A0A0A1UAY3_ENTIV</name>
<dbReference type="KEGG" id="eiv:EIN_122890"/>
<protein>
    <recommendedName>
        <fullName evidence="3">Leucine rich repeat containing protein BspA family protein</fullName>
    </recommendedName>
</protein>
<dbReference type="SUPFAM" id="SSF52047">
    <property type="entry name" value="RNI-like"/>
    <property type="match status" value="1"/>
</dbReference>